<keyword evidence="4" id="KW-1133">Transmembrane helix</keyword>
<evidence type="ECO:0000256" key="1">
    <source>
        <dbReference type="ARBA" id="ARBA00010877"/>
    </source>
</evidence>
<comment type="function">
    <text evidence="7">Component of the MICOS complex, a large protein complex of the mitochondrial inner membrane that plays crucial roles in the maintenance of crista junctions, inner membrane architecture, and formation of contact sites to the outer membrane.</text>
</comment>
<comment type="subunit">
    <text evidence="7">Component of the mitochondrial contact site and cristae organizing system (MICOS) complex.</text>
</comment>
<dbReference type="STRING" id="7398.A0A1A9ZGC5"/>
<dbReference type="VEuPathDB" id="VectorBase:GPAI013755"/>
<reference evidence="8" key="2">
    <citation type="submission" date="2020-05" db="UniProtKB">
        <authorList>
            <consortium name="EnsemblMetazoa"/>
        </authorList>
    </citation>
    <scope>IDENTIFICATION</scope>
    <source>
        <strain evidence="8">IAEA</strain>
    </source>
</reference>
<accession>A0A1A9ZGC5</accession>
<evidence type="ECO:0000256" key="4">
    <source>
        <dbReference type="ARBA" id="ARBA00022989"/>
    </source>
</evidence>
<evidence type="ECO:0000313" key="8">
    <source>
        <dbReference type="EnsemblMetazoa" id="GPAI013755-PA"/>
    </source>
</evidence>
<sequence>MTIENVSHSLWHSLRNKTSARDTYVATAENMAREALNKIEEDIETIFPGIDLTKQKLNLTPEDLDLFITHAYSHVLALQKELQRLQTDGELCLKWAIDSMRADNDSDKAKDVVNMLY</sequence>
<name>A0A1A9ZGC5_GLOPL</name>
<dbReference type="Proteomes" id="UP000092445">
    <property type="component" value="Unassembled WGS sequence"/>
</dbReference>
<evidence type="ECO:0000313" key="9">
    <source>
        <dbReference type="Proteomes" id="UP000092445"/>
    </source>
</evidence>
<dbReference type="EnsemblMetazoa" id="GPAI013755-RA">
    <property type="protein sequence ID" value="GPAI013755-PA"/>
    <property type="gene ID" value="GPAI013755"/>
</dbReference>
<evidence type="ECO:0000256" key="7">
    <source>
        <dbReference type="RuleBase" id="RU363000"/>
    </source>
</evidence>
<keyword evidence="3 7" id="KW-0999">Mitochondrion inner membrane</keyword>
<evidence type="ECO:0000256" key="6">
    <source>
        <dbReference type="ARBA" id="ARBA00023136"/>
    </source>
</evidence>
<reference evidence="9" key="1">
    <citation type="submission" date="2014-03" db="EMBL/GenBank/DDBJ databases">
        <authorList>
            <person name="Aksoy S."/>
            <person name="Warren W."/>
            <person name="Wilson R.K."/>
        </authorList>
    </citation>
    <scope>NUCLEOTIDE SEQUENCE [LARGE SCALE GENOMIC DNA]</scope>
    <source>
        <strain evidence="9">IAEA</strain>
    </source>
</reference>
<keyword evidence="5 7" id="KW-0496">Mitochondrion</keyword>
<comment type="similarity">
    <text evidence="1 7">Belongs to the MICOS complex subunit Mic60 family.</text>
</comment>
<dbReference type="Pfam" id="PF09731">
    <property type="entry name" value="Mitofilin"/>
    <property type="match status" value="1"/>
</dbReference>
<dbReference type="InterPro" id="IPR019133">
    <property type="entry name" value="MIC60"/>
</dbReference>
<comment type="subcellular location">
    <subcellularLocation>
        <location evidence="7">Mitochondrion inner membrane</location>
        <topology evidence="7">Single-pass membrane protein</topology>
    </subcellularLocation>
</comment>
<dbReference type="AlphaFoldDB" id="A0A1A9ZGC5"/>
<dbReference type="GO" id="GO:0005743">
    <property type="term" value="C:mitochondrial inner membrane"/>
    <property type="evidence" value="ECO:0007669"/>
    <property type="project" value="UniProtKB-SubCell"/>
</dbReference>
<proteinExistence type="inferred from homology"/>
<keyword evidence="6" id="KW-0472">Membrane</keyword>
<organism evidence="8 9">
    <name type="scientific">Glossina pallidipes</name>
    <name type="common">Tsetse fly</name>
    <dbReference type="NCBI Taxonomy" id="7398"/>
    <lineage>
        <taxon>Eukaryota</taxon>
        <taxon>Metazoa</taxon>
        <taxon>Ecdysozoa</taxon>
        <taxon>Arthropoda</taxon>
        <taxon>Hexapoda</taxon>
        <taxon>Insecta</taxon>
        <taxon>Pterygota</taxon>
        <taxon>Neoptera</taxon>
        <taxon>Endopterygota</taxon>
        <taxon>Diptera</taxon>
        <taxon>Brachycera</taxon>
        <taxon>Muscomorpha</taxon>
        <taxon>Hippoboscoidea</taxon>
        <taxon>Glossinidae</taxon>
        <taxon>Glossina</taxon>
    </lineage>
</organism>
<keyword evidence="9" id="KW-1185">Reference proteome</keyword>
<protein>
    <recommendedName>
        <fullName evidence="7">MICOS complex subunit MIC60</fullName>
    </recommendedName>
    <alternativeName>
        <fullName evidence="7">Mitofilin</fullName>
    </alternativeName>
</protein>
<evidence type="ECO:0000256" key="5">
    <source>
        <dbReference type="ARBA" id="ARBA00023128"/>
    </source>
</evidence>
<evidence type="ECO:0000256" key="2">
    <source>
        <dbReference type="ARBA" id="ARBA00022692"/>
    </source>
</evidence>
<keyword evidence="2 7" id="KW-0812">Transmembrane</keyword>
<evidence type="ECO:0000256" key="3">
    <source>
        <dbReference type="ARBA" id="ARBA00022792"/>
    </source>
</evidence>